<name>B1CAX8_9FIRM</name>
<feature type="region of interest" description="Disordered" evidence="1">
    <location>
        <begin position="189"/>
        <end position="267"/>
    </location>
</feature>
<dbReference type="OrthoDB" id="9800626at2"/>
<accession>B1CAX8</accession>
<dbReference type="STRING" id="445971.ANASTE_01127"/>
<feature type="compositionally biased region" description="Acidic residues" evidence="1">
    <location>
        <begin position="254"/>
        <end position="267"/>
    </location>
</feature>
<evidence type="ECO:0000313" key="3">
    <source>
        <dbReference type="EMBL" id="EDS71425.1"/>
    </source>
</evidence>
<reference evidence="3" key="1">
    <citation type="submission" date="2008-01" db="EMBL/GenBank/DDBJ databases">
        <authorList>
            <person name="Fulton L."/>
            <person name="Clifton S."/>
            <person name="Fulton B."/>
            <person name="Xu J."/>
            <person name="Minx P."/>
            <person name="Pepin K.H."/>
            <person name="Johnson M."/>
            <person name="Thiruvilangam P."/>
            <person name="Bhonagiri V."/>
            <person name="Nash W.E."/>
            <person name="Mardis E.R."/>
            <person name="Wilson R.K."/>
        </authorList>
    </citation>
    <scope>NUCLEOTIDE SEQUENCE [LARGE SCALE GENOMIC DNA]</scope>
    <source>
        <strain evidence="3">DSM 17244</strain>
    </source>
</reference>
<keyword evidence="4" id="KW-1185">Reference proteome</keyword>
<dbReference type="Pfam" id="PF23750">
    <property type="entry name" value="RsgI_M"/>
    <property type="match status" value="1"/>
</dbReference>
<dbReference type="EMBL" id="ABIL02000006">
    <property type="protein sequence ID" value="EDS71425.1"/>
    <property type="molecule type" value="Genomic_DNA"/>
</dbReference>
<dbReference type="AlphaFoldDB" id="B1CAX8"/>
<dbReference type="InterPro" id="IPR055431">
    <property type="entry name" value="RsgI_M"/>
</dbReference>
<proteinExistence type="predicted"/>
<gene>
    <name evidence="3" type="ORF">ANASTE_01127</name>
</gene>
<feature type="compositionally biased region" description="Basic and acidic residues" evidence="1">
    <location>
        <begin position="189"/>
        <end position="206"/>
    </location>
</feature>
<protein>
    <recommendedName>
        <fullName evidence="2">Anti-sigma factor RsgI-like middle domain-containing protein</fullName>
    </recommendedName>
</protein>
<sequence length="267" mass="31197">MSKPVKAISFDVNPSFEIEINRFGNVAGINTVNEDAKELLKGYDPTNEDLDDVVEVIMNRLINAGYVKESQRNCIMVSGSKSDSANALKVVNDEVNEALAENNLKSFVLNQDIQFNEKMVEDAHNNNVSFGKYAIIEKLLNDDEDNITLEELSKYSIDELIQFAKENKLDVDELIDEYNDNLEDLLEDEKERHEEQAEEAREKREDEAEAEEDRLEEKREKEEDEREDREDREEHKYEKDDDDEDDRHDSDHDDDHDEDDYHDEDDD</sequence>
<dbReference type="RefSeq" id="WP_007049895.1">
    <property type="nucleotide sequence ID" value="NZ_DS560019.1"/>
</dbReference>
<reference evidence="3" key="2">
    <citation type="submission" date="2013-08" db="EMBL/GenBank/DDBJ databases">
        <title>Draft genome sequence of Anaerofustis stercorihominis (DSM 17244).</title>
        <authorList>
            <person name="Sudarsanam P."/>
            <person name="Ley R."/>
            <person name="Guruge J."/>
            <person name="Turnbaugh P.J."/>
            <person name="Mahowald M."/>
            <person name="Liep D."/>
            <person name="Gordon J."/>
        </authorList>
    </citation>
    <scope>NUCLEOTIDE SEQUENCE</scope>
    <source>
        <strain evidence="3">DSM 17244</strain>
    </source>
</reference>
<dbReference type="GeneID" id="98001420"/>
<evidence type="ECO:0000259" key="2">
    <source>
        <dbReference type="Pfam" id="PF23750"/>
    </source>
</evidence>
<evidence type="ECO:0000256" key="1">
    <source>
        <dbReference type="SAM" id="MobiDB-lite"/>
    </source>
</evidence>
<dbReference type="Proteomes" id="UP000005178">
    <property type="component" value="Unassembled WGS sequence"/>
</dbReference>
<organism evidence="3 4">
    <name type="scientific">Anaerofustis stercorihominis DSM 17244</name>
    <dbReference type="NCBI Taxonomy" id="445971"/>
    <lineage>
        <taxon>Bacteria</taxon>
        <taxon>Bacillati</taxon>
        <taxon>Bacillota</taxon>
        <taxon>Clostridia</taxon>
        <taxon>Eubacteriales</taxon>
        <taxon>Eubacteriaceae</taxon>
        <taxon>Anaerofustis</taxon>
    </lineage>
</organism>
<feature type="compositionally biased region" description="Acidic residues" evidence="1">
    <location>
        <begin position="222"/>
        <end position="231"/>
    </location>
</feature>
<comment type="caution">
    <text evidence="3">The sequence shown here is derived from an EMBL/GenBank/DDBJ whole genome shotgun (WGS) entry which is preliminary data.</text>
</comment>
<feature type="domain" description="Anti-sigma factor RsgI-like middle" evidence="2">
    <location>
        <begin position="7"/>
        <end position="138"/>
    </location>
</feature>
<evidence type="ECO:0000313" key="4">
    <source>
        <dbReference type="Proteomes" id="UP000005178"/>
    </source>
</evidence>
<dbReference type="HOGENOM" id="CLU_1040678_0_0_9"/>